<dbReference type="InterPro" id="IPR045086">
    <property type="entry name" value="OBG_GTPase"/>
</dbReference>
<evidence type="ECO:0000256" key="2">
    <source>
        <dbReference type="ARBA" id="ARBA00022741"/>
    </source>
</evidence>
<dbReference type="PANTHER" id="PTHR11702:SF31">
    <property type="entry name" value="MITOCHONDRIAL RIBOSOME-ASSOCIATED GTPASE 2"/>
    <property type="match status" value="1"/>
</dbReference>
<name>A0A9W2X4P0_PHYMC</name>
<dbReference type="GO" id="GO:0003924">
    <property type="term" value="F:GTPase activity"/>
    <property type="evidence" value="ECO:0007669"/>
    <property type="project" value="InterPro"/>
</dbReference>
<dbReference type="CTD" id="26164"/>
<dbReference type="RefSeq" id="XP_054946399.1">
    <property type="nucleotide sequence ID" value="XM_055090424.1"/>
</dbReference>
<dbReference type="SUPFAM" id="SSF82051">
    <property type="entry name" value="Obg GTP-binding protein N-terminal domain"/>
    <property type="match status" value="1"/>
</dbReference>
<keyword evidence="3" id="KW-0342">GTP-binding</keyword>
<dbReference type="PROSITE" id="PS51710">
    <property type="entry name" value="G_OBG"/>
    <property type="match status" value="1"/>
</dbReference>
<dbReference type="Gene3D" id="3.40.50.300">
    <property type="entry name" value="P-loop containing nucleotide triphosphate hydrolases"/>
    <property type="match status" value="1"/>
</dbReference>
<keyword evidence="2" id="KW-0547">Nucleotide-binding</keyword>
<dbReference type="InterPro" id="IPR006169">
    <property type="entry name" value="GTP1_OBG_dom"/>
</dbReference>
<dbReference type="GO" id="GO:0005525">
    <property type="term" value="F:GTP binding"/>
    <property type="evidence" value="ECO:0007669"/>
    <property type="project" value="UniProtKB-KW"/>
</dbReference>
<evidence type="ECO:0000256" key="3">
    <source>
        <dbReference type="ARBA" id="ARBA00023134"/>
    </source>
</evidence>
<dbReference type="PANTHER" id="PTHR11702">
    <property type="entry name" value="DEVELOPMENTALLY REGULATED GTP-BINDING PROTEIN-RELATED"/>
    <property type="match status" value="1"/>
</dbReference>
<dbReference type="InterPro" id="IPR027417">
    <property type="entry name" value="P-loop_NTPase"/>
</dbReference>
<dbReference type="InterPro" id="IPR031167">
    <property type="entry name" value="G_OBG"/>
</dbReference>
<dbReference type="GO" id="GO:0042254">
    <property type="term" value="P:ribosome biogenesis"/>
    <property type="evidence" value="ECO:0007669"/>
    <property type="project" value="UniProtKB-UniRule"/>
</dbReference>
<evidence type="ECO:0000259" key="5">
    <source>
        <dbReference type="PROSITE" id="PS51883"/>
    </source>
</evidence>
<gene>
    <name evidence="7" type="primary">MTG2</name>
</gene>
<dbReference type="InterPro" id="IPR006073">
    <property type="entry name" value="GTP-bd"/>
</dbReference>
<dbReference type="Pfam" id="PF01926">
    <property type="entry name" value="MMR_HSR1"/>
    <property type="match status" value="1"/>
</dbReference>
<keyword evidence="6" id="KW-1185">Reference proteome</keyword>
<evidence type="ECO:0000256" key="1">
    <source>
        <dbReference type="ARBA" id="ARBA00022517"/>
    </source>
</evidence>
<evidence type="ECO:0000259" key="4">
    <source>
        <dbReference type="PROSITE" id="PS51710"/>
    </source>
</evidence>
<dbReference type="CDD" id="cd01898">
    <property type="entry name" value="Obg"/>
    <property type="match status" value="1"/>
</dbReference>
<accession>A0A9W2X4P0</accession>
<dbReference type="Gene3D" id="2.70.210.12">
    <property type="entry name" value="GTP1/OBG domain"/>
    <property type="match status" value="1"/>
</dbReference>
<reference evidence="7" key="1">
    <citation type="submission" date="2025-08" db="UniProtKB">
        <authorList>
            <consortium name="RefSeq"/>
        </authorList>
    </citation>
    <scope>IDENTIFICATION</scope>
    <source>
        <tissue evidence="7">Muscle</tissue>
    </source>
</reference>
<dbReference type="FunFam" id="3.40.50.300:FF:001339">
    <property type="entry name" value="Mitochondrial ribosome-associated GTPase 2"/>
    <property type="match status" value="1"/>
</dbReference>
<dbReference type="PRINTS" id="PR00326">
    <property type="entry name" value="GTP1OBG"/>
</dbReference>
<organism evidence="6 7">
    <name type="scientific">Physeter macrocephalus</name>
    <name type="common">Sperm whale</name>
    <name type="synonym">Physeter catodon</name>
    <dbReference type="NCBI Taxonomy" id="9755"/>
    <lineage>
        <taxon>Eukaryota</taxon>
        <taxon>Metazoa</taxon>
        <taxon>Chordata</taxon>
        <taxon>Craniata</taxon>
        <taxon>Vertebrata</taxon>
        <taxon>Euteleostomi</taxon>
        <taxon>Mammalia</taxon>
        <taxon>Eutheria</taxon>
        <taxon>Laurasiatheria</taxon>
        <taxon>Artiodactyla</taxon>
        <taxon>Whippomorpha</taxon>
        <taxon>Cetacea</taxon>
        <taxon>Odontoceti</taxon>
        <taxon>Physeteridae</taxon>
        <taxon>Physeter</taxon>
    </lineage>
</organism>
<feature type="domain" description="Obg" evidence="5">
    <location>
        <begin position="70"/>
        <end position="333"/>
    </location>
</feature>
<proteinExistence type="predicted"/>
<evidence type="ECO:0000313" key="7">
    <source>
        <dbReference type="RefSeq" id="XP_054946399.1"/>
    </source>
</evidence>
<dbReference type="GO" id="GO:0005739">
    <property type="term" value="C:mitochondrion"/>
    <property type="evidence" value="ECO:0007669"/>
    <property type="project" value="TreeGrafter"/>
</dbReference>
<dbReference type="InterPro" id="IPR036726">
    <property type="entry name" value="GTP1_OBG_dom_sf"/>
</dbReference>
<keyword evidence="1" id="KW-0690">Ribosome biogenesis</keyword>
<feature type="domain" description="OBG-type G" evidence="4">
    <location>
        <begin position="152"/>
        <end position="317"/>
    </location>
</feature>
<dbReference type="PROSITE" id="PS51883">
    <property type="entry name" value="OBG"/>
    <property type="match status" value="1"/>
</dbReference>
<sequence length="333" mass="36721">MIRSRLFSARSWPVLEGLGCWTPLARVFPSPGRLLPQHASPRLLSVSCAGCTKHQDPPRKKRLSEKKLKRHFVDHRRVLVRGGRGGDGVSCFHSEPRKEFGGPDGGDGGYGGHVILRVDRQVKSLSSVLSQYQGFDGGAGGRKNCFGRSGAILYVQVGFPNAGKSSLLRAISNARPAVASYPFTTLNPHVGVVHCEDHQQIAVADIPGIVRGAHQNRGLGLAFLRHIERCPFLLFVLDLSVPEPWTQLDDLKYELEQYREGLSGRPHAVVANKVDLPQARARLPQLQARLGREAIALSATTGENLEELLLHLKELHDDHVAAELERGRQPLRW</sequence>
<dbReference type="Proteomes" id="UP000248484">
    <property type="component" value="Chromosome 14"/>
</dbReference>
<dbReference type="AlphaFoldDB" id="A0A9W2X4P0"/>
<dbReference type="GeneID" id="102994277"/>
<evidence type="ECO:0000313" key="6">
    <source>
        <dbReference type="Proteomes" id="UP000248484"/>
    </source>
</evidence>
<dbReference type="SUPFAM" id="SSF52540">
    <property type="entry name" value="P-loop containing nucleoside triphosphate hydrolases"/>
    <property type="match status" value="1"/>
</dbReference>
<protein>
    <submittedName>
        <fullName evidence="7">Mitochondrial ribosome-associated GTPase 2 isoform X2</fullName>
    </submittedName>
</protein>